<dbReference type="InterPro" id="IPR018727">
    <property type="entry name" value="DUF2267"/>
</dbReference>
<evidence type="ECO:0000313" key="1">
    <source>
        <dbReference type="EMBL" id="CAA9443771.1"/>
    </source>
</evidence>
<reference evidence="1" key="1">
    <citation type="submission" date="2020-02" db="EMBL/GenBank/DDBJ databases">
        <authorList>
            <person name="Meier V. D."/>
        </authorList>
    </citation>
    <scope>NUCLEOTIDE SEQUENCE</scope>
    <source>
        <strain evidence="1">AVDCRST_MAG78</strain>
    </source>
</reference>
<proteinExistence type="predicted"/>
<dbReference type="AlphaFoldDB" id="A0A6J4QFX1"/>
<accession>A0A6J4QFX1</accession>
<gene>
    <name evidence="1" type="ORF">AVDCRST_MAG78-2678</name>
</gene>
<protein>
    <recommendedName>
        <fullName evidence="2">DUF2267 domain-containing protein</fullName>
    </recommendedName>
</protein>
<dbReference type="EMBL" id="CADCVB010000176">
    <property type="protein sequence ID" value="CAA9443771.1"/>
    <property type="molecule type" value="Genomic_DNA"/>
</dbReference>
<organism evidence="1">
    <name type="scientific">uncultured Rubrobacteraceae bacterium</name>
    <dbReference type="NCBI Taxonomy" id="349277"/>
    <lineage>
        <taxon>Bacteria</taxon>
        <taxon>Bacillati</taxon>
        <taxon>Actinomycetota</taxon>
        <taxon>Rubrobacteria</taxon>
        <taxon>Rubrobacterales</taxon>
        <taxon>Rubrobacteraceae</taxon>
        <taxon>environmental samples</taxon>
    </lineage>
</organism>
<sequence>MQYEEFIDRVQQRAGLDSFSEAEETTQAVLTTLGEYLVGGEGLDLASQLPQGLAEHLRREPPDRPMIYSFPDFLQEIGEREGVNTDEASAHAHAVVSVLQEAVSEGEMDDVRRQFPSEFDPLFD</sequence>
<evidence type="ECO:0008006" key="2">
    <source>
        <dbReference type="Google" id="ProtNLM"/>
    </source>
</evidence>
<dbReference type="InterPro" id="IPR038282">
    <property type="entry name" value="DUF2267_sf"/>
</dbReference>
<name>A0A6J4QFX1_9ACTN</name>
<dbReference type="Gene3D" id="1.10.490.110">
    <property type="entry name" value="Uncharacterized conserved protein DUF2267"/>
    <property type="match status" value="1"/>
</dbReference>
<dbReference type="Pfam" id="PF10025">
    <property type="entry name" value="DUF2267"/>
    <property type="match status" value="1"/>
</dbReference>